<dbReference type="NCBIfam" id="TIGR03359">
    <property type="entry name" value="VI_chp_6"/>
    <property type="match status" value="1"/>
</dbReference>
<dbReference type="Pfam" id="PF05947">
    <property type="entry name" value="T6SS_TssF"/>
    <property type="match status" value="1"/>
</dbReference>
<dbReference type="AlphaFoldDB" id="F6D0Z2"/>
<dbReference type="EMBL" id="CP002771">
    <property type="protein sequence ID" value="AEF53715.1"/>
    <property type="molecule type" value="Genomic_DNA"/>
</dbReference>
<dbReference type="RefSeq" id="WP_013795192.1">
    <property type="nucleotide sequence ID" value="NC_015559.1"/>
</dbReference>
<dbReference type="InterPro" id="IPR010272">
    <property type="entry name" value="T6SS_TssF"/>
</dbReference>
<name>F6D0Z2_MARPP</name>
<gene>
    <name evidence="1" type="ordered locus">Mar181_0659</name>
</gene>
<proteinExistence type="predicted"/>
<protein>
    <submittedName>
        <fullName evidence="1">Type VI secretion protein, VC_A0110 family</fullName>
    </submittedName>
</protein>
<dbReference type="PANTHER" id="PTHR35370:SF1">
    <property type="entry name" value="TYPE VI SECRETION SYSTEM COMPONENT TSSF1"/>
    <property type="match status" value="1"/>
</dbReference>
<reference evidence="1 2" key="1">
    <citation type="journal article" date="2012" name="Stand. Genomic Sci.">
        <title>Complete genome sequence of Marinomonas posidonica type strain (IVIA-Po-181(T)).</title>
        <authorList>
            <person name="Lucas-Elio P."/>
            <person name="Goodwin L."/>
            <person name="Woyke T."/>
            <person name="Pitluck S."/>
            <person name="Nolan M."/>
            <person name="Kyrpides N.C."/>
            <person name="Detter J.C."/>
            <person name="Copeland A."/>
            <person name="Lu M."/>
            <person name="Bruce D."/>
            <person name="Detter C."/>
            <person name="Tapia R."/>
            <person name="Han S."/>
            <person name="Land M.L."/>
            <person name="Ivanova N."/>
            <person name="Mikhailova N."/>
            <person name="Johnston A.W."/>
            <person name="Sanchez-Amat A."/>
        </authorList>
    </citation>
    <scope>NUCLEOTIDE SEQUENCE [LARGE SCALE GENOMIC DNA]</scope>
    <source>
        <strain evidence="2">CECT 7376 / NCIMB 14433 / IVIA-Po-181</strain>
    </source>
</reference>
<accession>F6D0Z2</accession>
<evidence type="ECO:0000313" key="2">
    <source>
        <dbReference type="Proteomes" id="UP000009230"/>
    </source>
</evidence>
<dbReference type="Proteomes" id="UP000009230">
    <property type="component" value="Chromosome"/>
</dbReference>
<dbReference type="STRING" id="491952.Mar181_0659"/>
<organism evidence="1 2">
    <name type="scientific">Marinomonas posidonica (strain CECT 7376 / NCIMB 14433 / IVIA-Po-181)</name>
    <dbReference type="NCBI Taxonomy" id="491952"/>
    <lineage>
        <taxon>Bacteria</taxon>
        <taxon>Pseudomonadati</taxon>
        <taxon>Pseudomonadota</taxon>
        <taxon>Gammaproteobacteria</taxon>
        <taxon>Oceanospirillales</taxon>
        <taxon>Oceanospirillaceae</taxon>
        <taxon>Marinomonas</taxon>
    </lineage>
</organism>
<dbReference type="OrthoDB" id="9763676at2"/>
<dbReference type="eggNOG" id="COG3519">
    <property type="taxonomic scope" value="Bacteria"/>
</dbReference>
<evidence type="ECO:0000313" key="1">
    <source>
        <dbReference type="EMBL" id="AEF53715.1"/>
    </source>
</evidence>
<keyword evidence="2" id="KW-1185">Reference proteome</keyword>
<sequence length="592" mass="67492">MSDQLMRYFERELAYVRKSLNEFSGDFPEQANKLKLNQSSNEDPNISRLIDGMALLTAKTEKKIDDQFPEVLQDLFNILYPGYLQISPSYAPIQLIEEPEKLSESIFLPKGNRLSVKLNKEQECIFTTVSDLTIDPYYIQNIKAEAAPFNFLTPANLRHADSVIQIELSCLDDDTFFSHFDLSHFDFYVRGFESNSKGLIDLLLLNTEIISLLTPDGKLIEIDSSRLHSRIADTDFQWLPRHGSHFGGFDLLRDYFIYPDKAAYMRIAELGHELSKLNSSKVTISLFTKQLPPEFLRLFNKKVFCLNTVPAINIFECRGEPIKYDFSKLSVPVIADLHSENEQTVVSVNTVKEVLPTGEFELSPVYEGGYWHDESSPQWQSRQHWDEKGRRKVSLSISYPYSSQSKNSVVLATNLSVCNGRLPCLIAANQPVELMASIELPGDLRVMSTPTAPQYPNLDNQLNWRFMALLNVNFSSLVQSDDTVKMLQESLRMCSPNQTCSQADAIKQLEYKHLVAPMSIRQQSVFASGTEVTIMLDDEMLGNNIAILGEVLNQYFQQFCSFDRFMQVKIKRFGNDAESIEYDKVHGSQLCL</sequence>
<dbReference type="PANTHER" id="PTHR35370">
    <property type="entry name" value="CYTOPLASMIC PROTEIN-RELATED-RELATED"/>
    <property type="match status" value="1"/>
</dbReference>
<dbReference type="KEGG" id="mpc:Mar181_0659"/>
<dbReference type="HOGENOM" id="CLU_028593_2_0_6"/>